<protein>
    <submittedName>
        <fullName evidence="2">Uncharacterized protein</fullName>
    </submittedName>
</protein>
<organism evidence="2 3">
    <name type="scientific">Pleurodeles waltl</name>
    <name type="common">Iberian ribbed newt</name>
    <dbReference type="NCBI Taxonomy" id="8319"/>
    <lineage>
        <taxon>Eukaryota</taxon>
        <taxon>Metazoa</taxon>
        <taxon>Chordata</taxon>
        <taxon>Craniata</taxon>
        <taxon>Vertebrata</taxon>
        <taxon>Euteleostomi</taxon>
        <taxon>Amphibia</taxon>
        <taxon>Batrachia</taxon>
        <taxon>Caudata</taxon>
        <taxon>Salamandroidea</taxon>
        <taxon>Salamandridae</taxon>
        <taxon>Pleurodelinae</taxon>
        <taxon>Pleurodeles</taxon>
    </lineage>
</organism>
<name>A0AAV7SFW7_PLEWA</name>
<feature type="region of interest" description="Disordered" evidence="1">
    <location>
        <begin position="1"/>
        <end position="76"/>
    </location>
</feature>
<reference evidence="2" key="1">
    <citation type="journal article" date="2022" name="bioRxiv">
        <title>Sequencing and chromosome-scale assembly of the giantPleurodeles waltlgenome.</title>
        <authorList>
            <person name="Brown T."/>
            <person name="Elewa A."/>
            <person name="Iarovenko S."/>
            <person name="Subramanian E."/>
            <person name="Araus A.J."/>
            <person name="Petzold A."/>
            <person name="Susuki M."/>
            <person name="Suzuki K.-i.T."/>
            <person name="Hayashi T."/>
            <person name="Toyoda A."/>
            <person name="Oliveira C."/>
            <person name="Osipova E."/>
            <person name="Leigh N.D."/>
            <person name="Simon A."/>
            <person name="Yun M.H."/>
        </authorList>
    </citation>
    <scope>NUCLEOTIDE SEQUENCE</scope>
    <source>
        <strain evidence="2">20211129_DDA</strain>
        <tissue evidence="2">Liver</tissue>
    </source>
</reference>
<evidence type="ECO:0000313" key="2">
    <source>
        <dbReference type="EMBL" id="KAJ1162348.1"/>
    </source>
</evidence>
<dbReference type="Proteomes" id="UP001066276">
    <property type="component" value="Chromosome 4_2"/>
</dbReference>
<accession>A0AAV7SFW7</accession>
<gene>
    <name evidence="2" type="ORF">NDU88_002816</name>
</gene>
<keyword evidence="3" id="KW-1185">Reference proteome</keyword>
<dbReference type="AlphaFoldDB" id="A0AAV7SFW7"/>
<dbReference type="EMBL" id="JANPWB010000008">
    <property type="protein sequence ID" value="KAJ1162348.1"/>
    <property type="molecule type" value="Genomic_DNA"/>
</dbReference>
<evidence type="ECO:0000313" key="3">
    <source>
        <dbReference type="Proteomes" id="UP001066276"/>
    </source>
</evidence>
<proteinExistence type="predicted"/>
<evidence type="ECO:0000256" key="1">
    <source>
        <dbReference type="SAM" id="MobiDB-lite"/>
    </source>
</evidence>
<sequence>MGGQKVTPGSVGQASPAPEISGRPQRGRRITPGAQRRMHTAHRPDPAPPSSEGGHRQGLGRLAHTDAPHSPPKWGLRTRPLQCLRRSLQSCAVGVIFRQSLQRPYLCGGLHPLR</sequence>
<comment type="caution">
    <text evidence="2">The sequence shown here is derived from an EMBL/GenBank/DDBJ whole genome shotgun (WGS) entry which is preliminary data.</text>
</comment>